<protein>
    <submittedName>
        <fullName evidence="2">Uncharacterized protein</fullName>
    </submittedName>
</protein>
<accession>A0A0U5G9M8</accession>
<proteinExistence type="predicted"/>
<sequence>MSGSHIAPQLGLQPPTIRDHAIQIEADIRALMEYRVNPLGKNRAPNWNMIEPLLRSFNTYLEKTQDLPTTSQLATEVHATARAQEILSKEITEIKNILAAPVDPTLEWTPRDPREAERNESGANKPSSNRRRRKRKGQQHAKKSPGSSPTENPDYRSETTSQR</sequence>
<dbReference type="AlphaFoldDB" id="A0A0U5G9M8"/>
<evidence type="ECO:0000313" key="3">
    <source>
        <dbReference type="Proteomes" id="UP000054771"/>
    </source>
</evidence>
<organism evidence="2 3">
    <name type="scientific">Aspergillus calidoustus</name>
    <dbReference type="NCBI Taxonomy" id="454130"/>
    <lineage>
        <taxon>Eukaryota</taxon>
        <taxon>Fungi</taxon>
        <taxon>Dikarya</taxon>
        <taxon>Ascomycota</taxon>
        <taxon>Pezizomycotina</taxon>
        <taxon>Eurotiomycetes</taxon>
        <taxon>Eurotiomycetidae</taxon>
        <taxon>Eurotiales</taxon>
        <taxon>Aspergillaceae</taxon>
        <taxon>Aspergillus</taxon>
        <taxon>Aspergillus subgen. Nidulantes</taxon>
    </lineage>
</organism>
<name>A0A0U5G9M8_ASPCI</name>
<evidence type="ECO:0000256" key="1">
    <source>
        <dbReference type="SAM" id="MobiDB-lite"/>
    </source>
</evidence>
<reference evidence="3" key="1">
    <citation type="journal article" date="2016" name="Genome Announc.">
        <title>Draft genome sequences of fungus Aspergillus calidoustus.</title>
        <authorList>
            <person name="Horn F."/>
            <person name="Linde J."/>
            <person name="Mattern D.J."/>
            <person name="Walther G."/>
            <person name="Guthke R."/>
            <person name="Scherlach K."/>
            <person name="Martin K."/>
            <person name="Brakhage A.A."/>
            <person name="Petzke L."/>
            <person name="Valiante V."/>
        </authorList>
    </citation>
    <scope>NUCLEOTIDE SEQUENCE [LARGE SCALE GENOMIC DNA]</scope>
    <source>
        <strain evidence="3">SF006504</strain>
    </source>
</reference>
<keyword evidence="3" id="KW-1185">Reference proteome</keyword>
<feature type="region of interest" description="Disordered" evidence="1">
    <location>
        <begin position="99"/>
        <end position="163"/>
    </location>
</feature>
<feature type="compositionally biased region" description="Basic residues" evidence="1">
    <location>
        <begin position="128"/>
        <end position="143"/>
    </location>
</feature>
<dbReference type="OrthoDB" id="4509841at2759"/>
<evidence type="ECO:0000313" key="2">
    <source>
        <dbReference type="EMBL" id="CEL07096.1"/>
    </source>
</evidence>
<dbReference type="Proteomes" id="UP000054771">
    <property type="component" value="Unassembled WGS sequence"/>
</dbReference>
<dbReference type="EMBL" id="CDMC01000009">
    <property type="protein sequence ID" value="CEL07096.1"/>
    <property type="molecule type" value="Genomic_DNA"/>
</dbReference>
<feature type="compositionally biased region" description="Basic and acidic residues" evidence="1">
    <location>
        <begin position="109"/>
        <end position="120"/>
    </location>
</feature>
<gene>
    <name evidence="2" type="ORF">ASPCAL10260</name>
</gene>